<name>A0A917F7W8_9HYPH</name>
<evidence type="ECO:0000259" key="5">
    <source>
        <dbReference type="PROSITE" id="PS51206"/>
    </source>
</evidence>
<feature type="domain" description="SF3 helicase" evidence="5">
    <location>
        <begin position="335"/>
        <end position="497"/>
    </location>
</feature>
<dbReference type="PANTHER" id="PTHR35372">
    <property type="entry name" value="ATP BINDING PROTEIN-RELATED"/>
    <property type="match status" value="1"/>
</dbReference>
<feature type="region of interest" description="Disordered" evidence="4">
    <location>
        <begin position="1"/>
        <end position="76"/>
    </location>
</feature>
<dbReference type="InterPro" id="IPR014015">
    <property type="entry name" value="Helicase_SF3_DNA-vir"/>
</dbReference>
<dbReference type="EMBL" id="BMCT01000001">
    <property type="protein sequence ID" value="GGF56602.1"/>
    <property type="molecule type" value="Genomic_DNA"/>
</dbReference>
<dbReference type="SMART" id="SM00885">
    <property type="entry name" value="D5_N"/>
    <property type="match status" value="1"/>
</dbReference>
<dbReference type="Gene3D" id="3.40.50.300">
    <property type="entry name" value="P-loop containing nucleotide triphosphate hydrolases"/>
    <property type="match status" value="1"/>
</dbReference>
<comment type="caution">
    <text evidence="6">The sequence shown here is derived from an EMBL/GenBank/DDBJ whole genome shotgun (WGS) entry which is preliminary data.</text>
</comment>
<evidence type="ECO:0000256" key="3">
    <source>
        <dbReference type="ARBA" id="ARBA00022840"/>
    </source>
</evidence>
<proteinExistence type="predicted"/>
<protein>
    <recommendedName>
        <fullName evidence="5">SF3 helicase domain-containing protein</fullName>
    </recommendedName>
</protein>
<dbReference type="PROSITE" id="PS51206">
    <property type="entry name" value="SF3_HELICASE_1"/>
    <property type="match status" value="1"/>
</dbReference>
<evidence type="ECO:0000256" key="1">
    <source>
        <dbReference type="ARBA" id="ARBA00022741"/>
    </source>
</evidence>
<keyword evidence="2" id="KW-0378">Hydrolase</keyword>
<dbReference type="GO" id="GO:0005524">
    <property type="term" value="F:ATP binding"/>
    <property type="evidence" value="ECO:0007669"/>
    <property type="project" value="UniProtKB-KW"/>
</dbReference>
<organism evidence="6 7">
    <name type="scientific">Azorhizobium oxalatiphilum</name>
    <dbReference type="NCBI Taxonomy" id="980631"/>
    <lineage>
        <taxon>Bacteria</taxon>
        <taxon>Pseudomonadati</taxon>
        <taxon>Pseudomonadota</taxon>
        <taxon>Alphaproteobacteria</taxon>
        <taxon>Hyphomicrobiales</taxon>
        <taxon>Xanthobacteraceae</taxon>
        <taxon>Azorhizobium</taxon>
    </lineage>
</organism>
<accession>A0A917F7W8</accession>
<evidence type="ECO:0000313" key="7">
    <source>
        <dbReference type="Proteomes" id="UP000606044"/>
    </source>
</evidence>
<gene>
    <name evidence="6" type="ORF">GCM10007301_15350</name>
</gene>
<dbReference type="NCBIfam" id="TIGR01613">
    <property type="entry name" value="primase_Cterm"/>
    <property type="match status" value="1"/>
</dbReference>
<dbReference type="RefSeq" id="WP_188576843.1">
    <property type="nucleotide sequence ID" value="NZ_BMCT01000001.1"/>
</dbReference>
<dbReference type="InterPro" id="IPR014818">
    <property type="entry name" value="Phage/plasmid_primase_P4_C"/>
</dbReference>
<sequence>MTPSLSNASPVPPAGATHIAAILAEAHTSEGGGSPPASPAGHQPREGRDDGGDGDFDTGDWSPLTDEPPPAGFDPLEPVLAACALEPLNDIGNSRRLRMRWGSDILFVPNLGWHCWDGARWHRAENDEDAVRVFAHRTAEAIGLEAYAMQPTPREREFITAGETAAVRLAEIPHDIIALDDEDISVGEKKKRTRVLRDEAIRLKDVVGRGALAQKAHAARQAQRRRFATASGNSGKLDGMLGEARPSVSRTLQQLDHDPLALNVANGTIRFHKVEKPDPECPDPDETRMLVSWHYSIRPHERSDHMTKMAPAFHCPEAKAPVFHAMLARIVPDPEVRGFLQRFFGYCLTALTSEQMFCIFFGEGSNGKSTLVDIIARVLGDYATSVPVASLVNENNRKGSEATPDLIRLPAARFVRSAEPKEGLPLDESLIKDLTSGEPINVRRLNHEFVEVYPLFKLAISCNRKPRIYGNDDGIWRRVTLVPFEVQIPKEERDKALPTKLQKEMSGILNWMIEGALDFLTRGALQPPERILAATQEYRDESDIVGAFVRAALEVTKSPDDTVEAGDLYSAFTTYCTKSAVTPVSKNTFNRRMPKAADAFGFEKGKASVSVYTGIRIRPAFDPSRTPYGYGAAGE</sequence>
<dbReference type="InterPro" id="IPR027417">
    <property type="entry name" value="P-loop_NTPase"/>
</dbReference>
<keyword evidence="7" id="KW-1185">Reference proteome</keyword>
<dbReference type="InterPro" id="IPR051620">
    <property type="entry name" value="ORF904-like_C"/>
</dbReference>
<dbReference type="InterPro" id="IPR006500">
    <property type="entry name" value="Helicase_put_C_phage/plasmid"/>
</dbReference>
<keyword evidence="1" id="KW-0547">Nucleotide-binding</keyword>
<evidence type="ECO:0000256" key="2">
    <source>
        <dbReference type="ARBA" id="ARBA00022801"/>
    </source>
</evidence>
<dbReference type="Pfam" id="PF08706">
    <property type="entry name" value="D5_N"/>
    <property type="match status" value="1"/>
</dbReference>
<reference evidence="6" key="2">
    <citation type="submission" date="2020-09" db="EMBL/GenBank/DDBJ databases">
        <authorList>
            <person name="Sun Q."/>
            <person name="Sedlacek I."/>
        </authorList>
    </citation>
    <scope>NUCLEOTIDE SEQUENCE</scope>
    <source>
        <strain evidence="6">CCM 7897</strain>
    </source>
</reference>
<dbReference type="Proteomes" id="UP000606044">
    <property type="component" value="Unassembled WGS sequence"/>
</dbReference>
<dbReference type="AlphaFoldDB" id="A0A917F7W8"/>
<dbReference type="PANTHER" id="PTHR35372:SF2">
    <property type="entry name" value="SF3 HELICASE DOMAIN-CONTAINING PROTEIN"/>
    <property type="match status" value="1"/>
</dbReference>
<evidence type="ECO:0000256" key="4">
    <source>
        <dbReference type="SAM" id="MobiDB-lite"/>
    </source>
</evidence>
<keyword evidence="3" id="KW-0067">ATP-binding</keyword>
<evidence type="ECO:0000313" key="6">
    <source>
        <dbReference type="EMBL" id="GGF56602.1"/>
    </source>
</evidence>
<dbReference type="GO" id="GO:0016787">
    <property type="term" value="F:hydrolase activity"/>
    <property type="evidence" value="ECO:0007669"/>
    <property type="project" value="UniProtKB-KW"/>
</dbReference>
<dbReference type="SUPFAM" id="SSF52540">
    <property type="entry name" value="P-loop containing nucleoside triphosphate hydrolases"/>
    <property type="match status" value="1"/>
</dbReference>
<reference evidence="6" key="1">
    <citation type="journal article" date="2014" name="Int. J. Syst. Evol. Microbiol.">
        <title>Complete genome sequence of Corynebacterium casei LMG S-19264T (=DSM 44701T), isolated from a smear-ripened cheese.</title>
        <authorList>
            <consortium name="US DOE Joint Genome Institute (JGI-PGF)"/>
            <person name="Walter F."/>
            <person name="Albersmeier A."/>
            <person name="Kalinowski J."/>
            <person name="Ruckert C."/>
        </authorList>
    </citation>
    <scope>NUCLEOTIDE SEQUENCE</scope>
    <source>
        <strain evidence="6">CCM 7897</strain>
    </source>
</reference>